<dbReference type="GO" id="GO:0016651">
    <property type="term" value="F:oxidoreductase activity, acting on NAD(P)H"/>
    <property type="evidence" value="ECO:0007669"/>
    <property type="project" value="InterPro"/>
</dbReference>
<dbReference type="RefSeq" id="WP_220635547.1">
    <property type="nucleotide sequence ID" value="NZ_CAJQUM010000001.1"/>
</dbReference>
<sequence length="225" mass="23325">MADKNPILTFIGGTGDLGSGLAWRFAKAGYPVIIGSRQAEKATQAAAEMIRRGPLDVRGMDNAAAASAGDIVFMTVPFASHEATLASITAAVQGKIFVDSTVPLMPPKIMRVQLPAGGCVAKQTQEALGENVRVVSAFQNVAAAHLQDDGAHLDDCDVLVTGNDADAREVVVRLAAKIGFKAWHAGSIDNSAVAEALTSVLIFMNKRYGIDGAGIHVTGTPTKAG</sequence>
<dbReference type="GO" id="GO:0050661">
    <property type="term" value="F:NADP binding"/>
    <property type="evidence" value="ECO:0007669"/>
    <property type="project" value="InterPro"/>
</dbReference>
<feature type="domain" description="Pyrroline-5-carboxylate reductase catalytic N-terminal" evidence="2">
    <location>
        <begin position="9"/>
        <end position="102"/>
    </location>
</feature>
<reference evidence="3" key="1">
    <citation type="submission" date="2021-04" db="EMBL/GenBank/DDBJ databases">
        <authorList>
            <person name="Hornung B."/>
        </authorList>
    </citation>
    <scope>NUCLEOTIDE SEQUENCE</scope>
    <source>
        <strain evidence="3">G5G6</strain>
    </source>
</reference>
<keyword evidence="1" id="KW-0560">Oxidoreductase</keyword>
<dbReference type="Gene3D" id="3.40.50.720">
    <property type="entry name" value="NAD(P)-binding Rossmann-like Domain"/>
    <property type="match status" value="1"/>
</dbReference>
<accession>A0A916J547</accession>
<dbReference type="InterPro" id="IPR028939">
    <property type="entry name" value="P5C_Rdtase_cat_N"/>
</dbReference>
<dbReference type="NCBIfam" id="TIGR01915">
    <property type="entry name" value="npdG"/>
    <property type="match status" value="1"/>
</dbReference>
<protein>
    <submittedName>
        <fullName evidence="3">NADPH-dependent F420 reductase</fullName>
    </submittedName>
</protein>
<organism evidence="3 4">
    <name type="scientific">Georgfuchsia toluolica</name>
    <dbReference type="NCBI Taxonomy" id="424218"/>
    <lineage>
        <taxon>Bacteria</taxon>
        <taxon>Pseudomonadati</taxon>
        <taxon>Pseudomonadota</taxon>
        <taxon>Betaproteobacteria</taxon>
        <taxon>Nitrosomonadales</taxon>
        <taxon>Sterolibacteriaceae</taxon>
        <taxon>Georgfuchsia</taxon>
    </lineage>
</organism>
<evidence type="ECO:0000313" key="3">
    <source>
        <dbReference type="EMBL" id="CAG4883603.1"/>
    </source>
</evidence>
<dbReference type="EMBL" id="CAJQUM010000001">
    <property type="protein sequence ID" value="CAG4883603.1"/>
    <property type="molecule type" value="Genomic_DNA"/>
</dbReference>
<dbReference type="GO" id="GO:0015677">
    <property type="term" value="P:copper ion import"/>
    <property type="evidence" value="ECO:0007669"/>
    <property type="project" value="TreeGrafter"/>
</dbReference>
<keyword evidence="4" id="KW-1185">Reference proteome</keyword>
<dbReference type="GO" id="GO:0006740">
    <property type="term" value="P:NADPH regeneration"/>
    <property type="evidence" value="ECO:0007669"/>
    <property type="project" value="InterPro"/>
</dbReference>
<dbReference type="SUPFAM" id="SSF51735">
    <property type="entry name" value="NAD(P)-binding Rossmann-fold domains"/>
    <property type="match status" value="1"/>
</dbReference>
<dbReference type="Pfam" id="PF03807">
    <property type="entry name" value="F420_oxidored"/>
    <property type="match status" value="1"/>
</dbReference>
<dbReference type="AlphaFoldDB" id="A0A916J547"/>
<dbReference type="PANTHER" id="PTHR14239">
    <property type="entry name" value="DUDULIN-RELATED"/>
    <property type="match status" value="1"/>
</dbReference>
<dbReference type="InterPro" id="IPR036291">
    <property type="entry name" value="NAD(P)-bd_dom_sf"/>
</dbReference>
<evidence type="ECO:0000259" key="2">
    <source>
        <dbReference type="Pfam" id="PF03807"/>
    </source>
</evidence>
<dbReference type="Proteomes" id="UP000742786">
    <property type="component" value="Unassembled WGS sequence"/>
</dbReference>
<evidence type="ECO:0000256" key="1">
    <source>
        <dbReference type="ARBA" id="ARBA00023002"/>
    </source>
</evidence>
<gene>
    <name evidence="3" type="ORF">GTOL_11486</name>
</gene>
<dbReference type="GO" id="GO:0008823">
    <property type="term" value="F:cupric reductase (NADH) activity"/>
    <property type="evidence" value="ECO:0007669"/>
    <property type="project" value="TreeGrafter"/>
</dbReference>
<evidence type="ECO:0000313" key="4">
    <source>
        <dbReference type="Proteomes" id="UP000742786"/>
    </source>
</evidence>
<proteinExistence type="predicted"/>
<comment type="caution">
    <text evidence="3">The sequence shown here is derived from an EMBL/GenBank/DDBJ whole genome shotgun (WGS) entry which is preliminary data.</text>
</comment>
<dbReference type="InterPro" id="IPR051267">
    <property type="entry name" value="STEAP_metalloreductase"/>
</dbReference>
<name>A0A916J547_9PROT</name>
<dbReference type="InterPro" id="IPR010185">
    <property type="entry name" value="NpdG"/>
</dbReference>
<dbReference type="PANTHER" id="PTHR14239:SF0">
    <property type="entry name" value="F420-DEPENDENT NADP REDUCTASE"/>
    <property type="match status" value="1"/>
</dbReference>
<dbReference type="GO" id="GO:0052851">
    <property type="term" value="F:ferric-chelate reductase (NADPH) activity"/>
    <property type="evidence" value="ECO:0007669"/>
    <property type="project" value="TreeGrafter"/>
</dbReference>
<dbReference type="GO" id="GO:0005886">
    <property type="term" value="C:plasma membrane"/>
    <property type="evidence" value="ECO:0007669"/>
    <property type="project" value="TreeGrafter"/>
</dbReference>
<dbReference type="GO" id="GO:0070967">
    <property type="term" value="F:coenzyme F420 binding"/>
    <property type="evidence" value="ECO:0007669"/>
    <property type="project" value="InterPro"/>
</dbReference>